<dbReference type="EMBL" id="BARU01041479">
    <property type="protein sequence ID" value="GAH88437.1"/>
    <property type="molecule type" value="Genomic_DNA"/>
</dbReference>
<accession>X1J381</accession>
<protein>
    <submittedName>
        <fullName evidence="1">Uncharacterized protein</fullName>
    </submittedName>
</protein>
<name>X1J381_9ZZZZ</name>
<feature type="non-terminal residue" evidence="1">
    <location>
        <position position="55"/>
    </location>
</feature>
<sequence>MGKEDDFSNIFSPVGQDFQERKNKINERRLEKVEFDEQYYFRNKPDWLLNLYKKI</sequence>
<proteinExistence type="predicted"/>
<evidence type="ECO:0000313" key="1">
    <source>
        <dbReference type="EMBL" id="GAH88437.1"/>
    </source>
</evidence>
<reference evidence="1" key="1">
    <citation type="journal article" date="2014" name="Front. Microbiol.">
        <title>High frequency of phylogenetically diverse reductive dehalogenase-homologous genes in deep subseafloor sedimentary metagenomes.</title>
        <authorList>
            <person name="Kawai M."/>
            <person name="Futagami T."/>
            <person name="Toyoda A."/>
            <person name="Takaki Y."/>
            <person name="Nishi S."/>
            <person name="Hori S."/>
            <person name="Arai W."/>
            <person name="Tsubouchi T."/>
            <person name="Morono Y."/>
            <person name="Uchiyama I."/>
            <person name="Ito T."/>
            <person name="Fujiyama A."/>
            <person name="Inagaki F."/>
            <person name="Takami H."/>
        </authorList>
    </citation>
    <scope>NUCLEOTIDE SEQUENCE</scope>
    <source>
        <strain evidence="1">Expedition CK06-06</strain>
    </source>
</reference>
<dbReference type="AlphaFoldDB" id="X1J381"/>
<gene>
    <name evidence="1" type="ORF">S03H2_63942</name>
</gene>
<organism evidence="1">
    <name type="scientific">marine sediment metagenome</name>
    <dbReference type="NCBI Taxonomy" id="412755"/>
    <lineage>
        <taxon>unclassified sequences</taxon>
        <taxon>metagenomes</taxon>
        <taxon>ecological metagenomes</taxon>
    </lineage>
</organism>
<comment type="caution">
    <text evidence="1">The sequence shown here is derived from an EMBL/GenBank/DDBJ whole genome shotgun (WGS) entry which is preliminary data.</text>
</comment>